<accession>A0A820UBN0</accession>
<comment type="caution">
    <text evidence="2">The sequence shown here is derived from an EMBL/GenBank/DDBJ whole genome shotgun (WGS) entry which is preliminary data.</text>
</comment>
<organism evidence="2 3">
    <name type="scientific">Rotaria socialis</name>
    <dbReference type="NCBI Taxonomy" id="392032"/>
    <lineage>
        <taxon>Eukaryota</taxon>
        <taxon>Metazoa</taxon>
        <taxon>Spiralia</taxon>
        <taxon>Gnathifera</taxon>
        <taxon>Rotifera</taxon>
        <taxon>Eurotatoria</taxon>
        <taxon>Bdelloidea</taxon>
        <taxon>Philodinida</taxon>
        <taxon>Philodinidae</taxon>
        <taxon>Rotaria</taxon>
    </lineage>
</organism>
<evidence type="ECO:0000313" key="2">
    <source>
        <dbReference type="EMBL" id="CAF4479060.1"/>
    </source>
</evidence>
<dbReference type="Pfam" id="PF13517">
    <property type="entry name" value="FG-GAP_3"/>
    <property type="match status" value="1"/>
</dbReference>
<proteinExistence type="predicted"/>
<dbReference type="InterPro" id="IPR013517">
    <property type="entry name" value="FG-GAP"/>
</dbReference>
<evidence type="ECO:0000256" key="1">
    <source>
        <dbReference type="ARBA" id="ARBA00022729"/>
    </source>
</evidence>
<dbReference type="Proteomes" id="UP000663851">
    <property type="component" value="Unassembled WGS sequence"/>
</dbReference>
<protein>
    <recommendedName>
        <fullName evidence="4">VCBS repeat-containing protein</fullName>
    </recommendedName>
</protein>
<dbReference type="PANTHER" id="PTHR46580">
    <property type="entry name" value="SENSOR KINASE-RELATED"/>
    <property type="match status" value="1"/>
</dbReference>
<dbReference type="Gene3D" id="2.130.10.130">
    <property type="entry name" value="Integrin alpha, N-terminal"/>
    <property type="match status" value="1"/>
</dbReference>
<dbReference type="SUPFAM" id="SSF69318">
    <property type="entry name" value="Integrin alpha N-terminal domain"/>
    <property type="match status" value="1"/>
</dbReference>
<name>A0A820UBN0_9BILA</name>
<gene>
    <name evidence="2" type="ORF">HFQ381_LOCUS26091</name>
</gene>
<keyword evidence="1" id="KW-0732">Signal</keyword>
<evidence type="ECO:0000313" key="3">
    <source>
        <dbReference type="Proteomes" id="UP000663851"/>
    </source>
</evidence>
<reference evidence="2" key="1">
    <citation type="submission" date="2021-02" db="EMBL/GenBank/DDBJ databases">
        <authorList>
            <person name="Nowell W R."/>
        </authorList>
    </citation>
    <scope>NUCLEOTIDE SEQUENCE</scope>
</reference>
<dbReference type="EMBL" id="CAJOBO010003052">
    <property type="protein sequence ID" value="CAF4479060.1"/>
    <property type="molecule type" value="Genomic_DNA"/>
</dbReference>
<evidence type="ECO:0008006" key="4">
    <source>
        <dbReference type="Google" id="ProtNLM"/>
    </source>
</evidence>
<dbReference type="InterPro" id="IPR028994">
    <property type="entry name" value="Integrin_alpha_N"/>
</dbReference>
<dbReference type="AlphaFoldDB" id="A0A820UBN0"/>
<sequence length="253" mass="27298">MIVISDLNDDNVLDIVVASIGFDVVGVLFGYVDGSVIEQTAYSTRTGSDLIAVAIGDFNTDNKLDIVVVDFLDGNIVVLLQNGSRPFQSMCILLGHGDGIVMKQIIYAIDNGSKSYSVAVGDFNSDTILDIAVANFGSNDVRILLGYGNGNFSIRASYSTGDLSGPPSIAIADFHRDYFLGIAVANWNSKDVVLLYGKGDSTFEKPYSYWMGYGSVLSTVAIDDFNRDYWTDISVANYGTSHAGIRLQTCDNI</sequence>